<protein>
    <submittedName>
        <fullName evidence="1">Reverse transcriptase</fullName>
    </submittedName>
</protein>
<evidence type="ECO:0000313" key="1">
    <source>
        <dbReference type="EMBL" id="OWY94495.1"/>
    </source>
</evidence>
<sequence length="68" mass="7455">MLGAAIIRHSTSPCASPIVIVRKSNGVDIRLCIDYKLWLLSRAHDGLGSRDDARRVNVYSNGANYLLA</sequence>
<comment type="caution">
    <text evidence="1">The sequence shown here is derived from an EMBL/GenBank/DDBJ whole genome shotgun (WGS) entry which is preliminary data.</text>
</comment>
<keyword evidence="2" id="KW-1185">Reference proteome</keyword>
<dbReference type="GO" id="GO:0003964">
    <property type="term" value="F:RNA-directed DNA polymerase activity"/>
    <property type="evidence" value="ECO:0007669"/>
    <property type="project" value="UniProtKB-KW"/>
</dbReference>
<dbReference type="Gene3D" id="3.10.10.10">
    <property type="entry name" value="HIV Type 1 Reverse Transcriptase, subunit A, domain 1"/>
    <property type="match status" value="1"/>
</dbReference>
<keyword evidence="1" id="KW-0548">Nucleotidyltransferase</keyword>
<proteinExistence type="predicted"/>
<accession>A0A225UNC0</accession>
<evidence type="ECO:0000313" key="2">
    <source>
        <dbReference type="Proteomes" id="UP000198211"/>
    </source>
</evidence>
<dbReference type="Proteomes" id="UP000198211">
    <property type="component" value="Unassembled WGS sequence"/>
</dbReference>
<dbReference type="SUPFAM" id="SSF56672">
    <property type="entry name" value="DNA/RNA polymerases"/>
    <property type="match status" value="1"/>
</dbReference>
<name>A0A225UNC0_9STRA</name>
<keyword evidence="1" id="KW-0808">Transferase</keyword>
<dbReference type="InterPro" id="IPR043502">
    <property type="entry name" value="DNA/RNA_pol_sf"/>
</dbReference>
<dbReference type="EMBL" id="NBNE01014283">
    <property type="protein sequence ID" value="OWY94495.1"/>
    <property type="molecule type" value="Genomic_DNA"/>
</dbReference>
<dbReference type="AlphaFoldDB" id="A0A225UNC0"/>
<organism evidence="1 2">
    <name type="scientific">Phytophthora megakarya</name>
    <dbReference type="NCBI Taxonomy" id="4795"/>
    <lineage>
        <taxon>Eukaryota</taxon>
        <taxon>Sar</taxon>
        <taxon>Stramenopiles</taxon>
        <taxon>Oomycota</taxon>
        <taxon>Peronosporomycetes</taxon>
        <taxon>Peronosporales</taxon>
        <taxon>Peronosporaceae</taxon>
        <taxon>Phytophthora</taxon>
    </lineage>
</organism>
<reference evidence="2" key="1">
    <citation type="submission" date="2017-03" db="EMBL/GenBank/DDBJ databases">
        <title>Phytopthora megakarya and P. palmivora, two closely related causual agents of cacao black pod achieved similar genome size and gene model numbers by different mechanisms.</title>
        <authorList>
            <person name="Ali S."/>
            <person name="Shao J."/>
            <person name="Larry D.J."/>
            <person name="Kronmiller B."/>
            <person name="Shen D."/>
            <person name="Strem M.D."/>
            <person name="Melnick R.L."/>
            <person name="Guiltinan M.J."/>
            <person name="Tyler B.M."/>
            <person name="Meinhardt L.W."/>
            <person name="Bailey B.A."/>
        </authorList>
    </citation>
    <scope>NUCLEOTIDE SEQUENCE [LARGE SCALE GENOMIC DNA]</scope>
    <source>
        <strain evidence="2">zdho120</strain>
    </source>
</reference>
<gene>
    <name evidence="1" type="ORF">PHMEG_00035748</name>
</gene>
<keyword evidence="1" id="KW-0695">RNA-directed DNA polymerase</keyword>